<comment type="caution">
    <text evidence="7">The sequence shown here is derived from an EMBL/GenBank/DDBJ whole genome shotgun (WGS) entry which is preliminary data.</text>
</comment>
<dbReference type="Pfam" id="PF03631">
    <property type="entry name" value="Virul_fac_BrkB"/>
    <property type="match status" value="1"/>
</dbReference>
<evidence type="ECO:0000256" key="4">
    <source>
        <dbReference type="ARBA" id="ARBA00022989"/>
    </source>
</evidence>
<gene>
    <name evidence="7" type="ORF">Q757_07650</name>
</gene>
<dbReference type="PANTHER" id="PTHR30213">
    <property type="entry name" value="INNER MEMBRANE PROTEIN YHJD"/>
    <property type="match status" value="1"/>
</dbReference>
<reference evidence="7 8" key="1">
    <citation type="journal article" date="2014" name="Antonie Van Leeuwenhoek">
        <title>Oenococcus alcoholitolerans sp. nov., a lactic acid bacteria isolated from cachaca and ethanol fermentation processes.</title>
        <authorList>
            <person name="Badotti F."/>
            <person name="Moreira A.P."/>
            <person name="Tonon L.A."/>
            <person name="de Lucena B.T."/>
            <person name="Gomes Fde C."/>
            <person name="Kruger R."/>
            <person name="Thompson C.C."/>
            <person name="de Morais M.A.Jr."/>
            <person name="Rosa C.A."/>
            <person name="Thompson F.L."/>
        </authorList>
    </citation>
    <scope>NUCLEOTIDE SEQUENCE [LARGE SCALE GENOMIC DNA]</scope>
    <source>
        <strain evidence="7 8">UFRJ-M7.2.18</strain>
    </source>
</reference>
<evidence type="ECO:0000313" key="7">
    <source>
        <dbReference type="EMBL" id="KGO27537.1"/>
    </source>
</evidence>
<protein>
    <submittedName>
        <fullName evidence="7">Uncharacterized protein</fullName>
    </submittedName>
</protein>
<feature type="transmembrane region" description="Helical" evidence="6">
    <location>
        <begin position="159"/>
        <end position="187"/>
    </location>
</feature>
<keyword evidence="5 6" id="KW-0472">Membrane</keyword>
<sequence length="195" mass="22107">LTSGSNTSLSIGILVTIWSASGIVATLRNCLNQIYEIKNPQNTIISRIISFLLLLAALLLLIFSIFLLLFGQYLVDFFNLRSIPSLAWIVTIINEKDFIAFFSLFLIAALIFIFVSQKRPSLRYVWVGALFSALIWLLFTNGFQLYINYFARKVTSYKTIGSIIILMLWLNLSSWIILAGAVINAVLENHFKTKK</sequence>
<evidence type="ECO:0000256" key="1">
    <source>
        <dbReference type="ARBA" id="ARBA00004651"/>
    </source>
</evidence>
<evidence type="ECO:0000256" key="2">
    <source>
        <dbReference type="ARBA" id="ARBA00022475"/>
    </source>
</evidence>
<proteinExistence type="predicted"/>
<feature type="transmembrane region" description="Helical" evidence="6">
    <location>
        <begin position="124"/>
        <end position="147"/>
    </location>
</feature>
<dbReference type="PANTHER" id="PTHR30213:SF0">
    <property type="entry name" value="UPF0761 MEMBRANE PROTEIN YIHY"/>
    <property type="match status" value="1"/>
</dbReference>
<keyword evidence="2" id="KW-1003">Cell membrane</keyword>
<accession>A0ABR4XPU3</accession>
<feature type="transmembrane region" description="Helical" evidence="6">
    <location>
        <begin position="48"/>
        <end position="75"/>
    </location>
</feature>
<evidence type="ECO:0000313" key="8">
    <source>
        <dbReference type="Proteomes" id="UP000030023"/>
    </source>
</evidence>
<evidence type="ECO:0000256" key="5">
    <source>
        <dbReference type="ARBA" id="ARBA00023136"/>
    </source>
</evidence>
<name>A0ABR4XPU3_9LACO</name>
<keyword evidence="4 6" id="KW-1133">Transmembrane helix</keyword>
<feature type="transmembrane region" description="Helical" evidence="6">
    <location>
        <begin position="6"/>
        <end position="27"/>
    </location>
</feature>
<feature type="non-terminal residue" evidence="7">
    <location>
        <position position="1"/>
    </location>
</feature>
<dbReference type="Proteomes" id="UP000030023">
    <property type="component" value="Unassembled WGS sequence"/>
</dbReference>
<feature type="transmembrane region" description="Helical" evidence="6">
    <location>
        <begin position="98"/>
        <end position="115"/>
    </location>
</feature>
<evidence type="ECO:0000256" key="3">
    <source>
        <dbReference type="ARBA" id="ARBA00022692"/>
    </source>
</evidence>
<dbReference type="InterPro" id="IPR017039">
    <property type="entry name" value="Virul_fac_BrkB"/>
</dbReference>
<comment type="subcellular location">
    <subcellularLocation>
        <location evidence="1">Cell membrane</location>
        <topology evidence="1">Multi-pass membrane protein</topology>
    </subcellularLocation>
</comment>
<dbReference type="EMBL" id="AXCV01000402">
    <property type="protein sequence ID" value="KGO27537.1"/>
    <property type="molecule type" value="Genomic_DNA"/>
</dbReference>
<keyword evidence="8" id="KW-1185">Reference proteome</keyword>
<organism evidence="7 8">
    <name type="scientific">Oenococcus alcoholitolerans</name>
    <dbReference type="NCBI Taxonomy" id="931074"/>
    <lineage>
        <taxon>Bacteria</taxon>
        <taxon>Bacillati</taxon>
        <taxon>Bacillota</taxon>
        <taxon>Bacilli</taxon>
        <taxon>Lactobacillales</taxon>
        <taxon>Lactobacillaceae</taxon>
        <taxon>Oenococcus</taxon>
    </lineage>
</organism>
<keyword evidence="3 6" id="KW-0812">Transmembrane</keyword>
<evidence type="ECO:0000256" key="6">
    <source>
        <dbReference type="SAM" id="Phobius"/>
    </source>
</evidence>